<dbReference type="InterPro" id="IPR011993">
    <property type="entry name" value="PH-like_dom_sf"/>
</dbReference>
<protein>
    <submittedName>
        <fullName evidence="3">Myotubularin phosphatase domain-containing protein</fullName>
    </submittedName>
</protein>
<evidence type="ECO:0000256" key="1">
    <source>
        <dbReference type="ARBA" id="ARBA00007471"/>
    </source>
</evidence>
<keyword evidence="4" id="KW-1185">Reference proteome</keyword>
<dbReference type="Proteomes" id="UP000092445">
    <property type="component" value="Unassembled WGS sequence"/>
</dbReference>
<dbReference type="CDD" id="cd13211">
    <property type="entry name" value="PH-GRAM_MTMR9"/>
    <property type="match status" value="1"/>
</dbReference>
<dbReference type="GO" id="GO:0005737">
    <property type="term" value="C:cytoplasm"/>
    <property type="evidence" value="ECO:0007669"/>
    <property type="project" value="TreeGrafter"/>
</dbReference>
<dbReference type="InterPro" id="IPR029021">
    <property type="entry name" value="Prot-tyrosine_phosphatase-like"/>
</dbReference>
<reference evidence="3" key="2">
    <citation type="submission" date="2020-05" db="UniProtKB">
        <authorList>
            <consortium name="EnsemblMetazoa"/>
        </authorList>
    </citation>
    <scope>IDENTIFICATION</scope>
    <source>
        <strain evidence="3">IAEA</strain>
    </source>
</reference>
<evidence type="ECO:0000313" key="3">
    <source>
        <dbReference type="EnsemblMetazoa" id="GPAI001885-PA"/>
    </source>
</evidence>
<evidence type="ECO:0000313" key="4">
    <source>
        <dbReference type="Proteomes" id="UP000092445"/>
    </source>
</evidence>
<dbReference type="PROSITE" id="PS51339">
    <property type="entry name" value="PPASE_MYOTUBULARIN"/>
    <property type="match status" value="1"/>
</dbReference>
<reference evidence="4" key="1">
    <citation type="submission" date="2014-03" db="EMBL/GenBank/DDBJ databases">
        <authorList>
            <person name="Aksoy S."/>
            <person name="Warren W."/>
            <person name="Wilson R.K."/>
        </authorList>
    </citation>
    <scope>NUCLEOTIDE SEQUENCE [LARGE SCALE GENOMIC DNA]</scope>
    <source>
        <strain evidence="4">IAEA</strain>
    </source>
</reference>
<dbReference type="GO" id="GO:0019903">
    <property type="term" value="F:protein phosphatase binding"/>
    <property type="evidence" value="ECO:0007669"/>
    <property type="project" value="TreeGrafter"/>
</dbReference>
<sequence>MEFVELIKTPKLDGVLLHDHLHATVEGTLCITGHHLLLSARQESSQELWLMHKNIDGVEKKPFVVQNVLMGGIITLKCKDLRIISLEIKYAKEYLNVAASLEALSSLHNPELEYPFFYRPMYTILEDGYTMFRPELEFAKLVGSSSNVGTCNVPANSVASNGYDGSLGCEWRIAHINKDFKLCPTYGAALIVPKCITDEQIVQSATFRDGGRFPVLCYRHENGAALLRSAQPISTQSMKRCRADEAILNVVLGRSKKGFIVDTWGKGKSNTETDQHYSQWKKVNRSIGNISSPAAILDCFTKMIEACNDTACTSDKWLSRLDGSQWLSLVLNSLNAACVVAQCLDQEGSPVLVHGAMGLDSTLIVTSLVQIILNPDCRTVRGIQALIEREWIQAGHPFASRHQYSCYTLPQNRPKNCGATFLLFLDCIHQLYKQFPCSFEFNIQLLILLFEHSYFSQYGTFLCDSERERYELRVHTRTTSLWSYLNRPDVLKNLLNPLYEPNPIVIWPSVAPISLELWQELYLRWTVDQMNSERNLAQILHLVTTEKELRSKALKLRKQASDLRCEILKLLKSGN</sequence>
<dbReference type="SUPFAM" id="SSF52799">
    <property type="entry name" value="(Phosphotyrosine protein) phosphatases II"/>
    <property type="match status" value="1"/>
</dbReference>
<dbReference type="PANTHER" id="PTHR10807:SF73">
    <property type="entry name" value="LD06050P"/>
    <property type="match status" value="1"/>
</dbReference>
<dbReference type="GO" id="GO:0010507">
    <property type="term" value="P:negative regulation of autophagy"/>
    <property type="evidence" value="ECO:0007669"/>
    <property type="project" value="TreeGrafter"/>
</dbReference>
<proteinExistence type="inferred from homology"/>
<dbReference type="Pfam" id="PF06602">
    <property type="entry name" value="Myotub-related"/>
    <property type="match status" value="1"/>
</dbReference>
<dbReference type="EnsemblMetazoa" id="GPAI001885-RA">
    <property type="protein sequence ID" value="GPAI001885-PA"/>
    <property type="gene ID" value="GPAI001885"/>
</dbReference>
<dbReference type="Gene3D" id="2.30.29.30">
    <property type="entry name" value="Pleckstrin-homology domain (PH domain)/Phosphotyrosine-binding domain (PTB)"/>
    <property type="match status" value="1"/>
</dbReference>
<dbReference type="InterPro" id="IPR010569">
    <property type="entry name" value="Myotubularin-like_Pase_dom"/>
</dbReference>
<dbReference type="SUPFAM" id="SSF50729">
    <property type="entry name" value="PH domain-like"/>
    <property type="match status" value="1"/>
</dbReference>
<evidence type="ECO:0000259" key="2">
    <source>
        <dbReference type="PROSITE" id="PS51339"/>
    </source>
</evidence>
<comment type="similarity">
    <text evidence="1">Belongs to the protein-tyrosine phosphatase family. Non-receptor class myotubularin subfamily.</text>
</comment>
<dbReference type="VEuPathDB" id="VectorBase:GPAI001885"/>
<dbReference type="GO" id="GO:0046856">
    <property type="term" value="P:phosphatidylinositol dephosphorylation"/>
    <property type="evidence" value="ECO:0007669"/>
    <property type="project" value="TreeGrafter"/>
</dbReference>
<dbReference type="Pfam" id="PF21098">
    <property type="entry name" value="PH-GRAM_MTMR6-like"/>
    <property type="match status" value="1"/>
</dbReference>
<dbReference type="PANTHER" id="PTHR10807">
    <property type="entry name" value="MYOTUBULARIN-RELATED"/>
    <property type="match status" value="1"/>
</dbReference>
<dbReference type="AlphaFoldDB" id="A0A1A9Z2P4"/>
<organism evidence="3 4">
    <name type="scientific">Glossina pallidipes</name>
    <name type="common">Tsetse fly</name>
    <dbReference type="NCBI Taxonomy" id="7398"/>
    <lineage>
        <taxon>Eukaryota</taxon>
        <taxon>Metazoa</taxon>
        <taxon>Ecdysozoa</taxon>
        <taxon>Arthropoda</taxon>
        <taxon>Hexapoda</taxon>
        <taxon>Insecta</taxon>
        <taxon>Pterygota</taxon>
        <taxon>Neoptera</taxon>
        <taxon>Endopterygota</taxon>
        <taxon>Diptera</taxon>
        <taxon>Brachycera</taxon>
        <taxon>Muscomorpha</taxon>
        <taxon>Hippoboscoidea</taxon>
        <taxon>Glossinidae</taxon>
        <taxon>Glossina</taxon>
    </lineage>
</organism>
<dbReference type="STRING" id="7398.A0A1A9Z2P4"/>
<accession>A0A1A9Z2P4</accession>
<dbReference type="InterPro" id="IPR030564">
    <property type="entry name" value="Myotubularin"/>
</dbReference>
<feature type="domain" description="Myotubularin phosphatase" evidence="2">
    <location>
        <begin position="128"/>
        <end position="522"/>
    </location>
</feature>
<name>A0A1A9Z2P4_GLOPL</name>
<dbReference type="InterPro" id="IPR048994">
    <property type="entry name" value="PH-GRAM_MTMR6-9"/>
</dbReference>